<protein>
    <recommendedName>
        <fullName evidence="2">LamG-like jellyroll fold domain-containing protein</fullName>
    </recommendedName>
</protein>
<comment type="caution">
    <text evidence="1">The sequence shown here is derived from an EMBL/GenBank/DDBJ whole genome shotgun (WGS) entry which is preliminary data.</text>
</comment>
<proteinExistence type="predicted"/>
<dbReference type="InterPro" id="IPR013320">
    <property type="entry name" value="ConA-like_dom_sf"/>
</dbReference>
<accession>A0A0F9SRV4</accession>
<evidence type="ECO:0008006" key="2">
    <source>
        <dbReference type="Google" id="ProtNLM"/>
    </source>
</evidence>
<sequence length="1645" mass="176313">MLNYKSFILILTFIISFTSALPSIDITTPDTQIITILQGNLTNFTQMGDTPSSYAGQGGNCTIVNAGETGLEFGNCATGVGDPNQSISYNTGTNEITLDGGGGTIDISEVDTNETERFNNSIADDCIAGEVAIGVQINGTFLCRVETGGGGGLNTSQEYIINDSTTISFNETLAGTNLSVNDSDFWDGFDSVNTTVFEEQTGGILGISFAWLESFINAFGFLTSNIHNQDLNTTSNVTFDNMNLTGDLNATNIYGGNFYFGNTSGTFDETCPDRPLVSNADRDISVCSSGCDYITIQEAVCQIPLINRFKTKIDVGVGTYLEDVFIPPVITSGLHPTEGAISRVQIIGSQVTPLNVKVNSFTISSGSGTLEPTLAGFSMLSHSPQSDENASIYVYGTQQAGISDITFEEVSSTTLIGIEVYSSGVSVHNIDLGVDKLKWFVETKHNGYLFVNSDSTNRAPNGSVTDVLYQMSGGGLSTIINNDENATGNGIRLNTDSIKKGIVNSIVNPLRGLIYFSDDKILYGVDKINDKNVGGYFDDRVSADGLIAYYNGESLVDYSGNGAILSPNNINFRNSNYGRGFDFDGSTSWLSLNSTKSINESQNFSIFLRWYGDSGVVNSELYEGLAANGGFRIQYDNRNGGGNIELFFGNGTSSAQRLDSRTRLLPGAWHDVGVSYNQDTQEIRMVINGYLDGNVTVIGGLIDNPSSLTILGSFINKDAEFFDGSMDEIYFYNRTLSDDELKSISFSSREMFDNNAFILKNSNASIGQLITFAFEETIDNIVDGWIRVNGNLNVTGNITARNITGDFIFGDGSQLTNLPSGSESDPFWSANLTAHNDTWNLDTNETARFDNLTAVDCAGDDKVVGVQDNGTILCGTDQTGAGGGISKNTSGIWLYNDTTTIFFNETLAGTNLSVNDSDNWDGLDTFNTTTLEEQVGGILGVIWGVFRDELNDTFNFPQTTYNGNQVVYNALIRLGVGMNANTNPIYGVTQLNTSEIWATDNINTTENVTAKFYFGDGSNLLNLPTGASIHDQDLNTTSDVIFNSVNVTGGNFSVNDTFFFVDISSGSVSVGGGASTDDDTDTFDVHGTMKLEHTAIESDDHALEIDVNASGFGDVKGLDIVYTTGDISPGEDDEVILVNIDQFLATGGDVIGLEVVSTTGSAKVIGLEVGALVNPIEQLSGTFGDMDSALNVSTDVLSSFISTALDVTIFESDDSNVTIGNAEKFEEIEFILDTVASGAGIKPTFEYSTGIGAWGTFTPTDATNGLRNNGIILWLDSDIPSWNTGINSEYLIRITRTANNLVTDPIEDIVQISSAIEYSWNKDGDLNVNNITSNNITANFIIGGNISLEFGDLISEQNPDAVDAIRIKAINDIDMVLGSVTSYFSIWNSADDTAVFYVDNTGDTDILGTLTLIGSLLGGGSGHDQFSDFVADEHIDVTNITFLTLAGTGLLNEERRLSAGTGLEGVDGGGGSTFTLNTKDNEIDHDALLNYISGEHIIRDQDLNTTSNVTFENIEITNNATITNNFSVGGDLFFVDVDSGKVGIGTDTPANKLEVVGAMRISGNMNFLDNSEFKLGNSNDMIFKHSGGQNQIILLSNLLFSGSWLNASEGISVVGQVNHTIEGVQRVLGGGTIEIDNSSGYYLIR</sequence>
<dbReference type="SUPFAM" id="SSF49899">
    <property type="entry name" value="Concanavalin A-like lectins/glucanases"/>
    <property type="match status" value="1"/>
</dbReference>
<dbReference type="Gene3D" id="2.60.120.200">
    <property type="match status" value="1"/>
</dbReference>
<dbReference type="Pfam" id="PF13385">
    <property type="entry name" value="Laminin_G_3"/>
    <property type="match status" value="1"/>
</dbReference>
<gene>
    <name evidence="1" type="ORF">LCGC14_0439520</name>
</gene>
<name>A0A0F9SRV4_9ZZZZ</name>
<reference evidence="1" key="1">
    <citation type="journal article" date="2015" name="Nature">
        <title>Complex archaea that bridge the gap between prokaryotes and eukaryotes.</title>
        <authorList>
            <person name="Spang A."/>
            <person name="Saw J.H."/>
            <person name="Jorgensen S.L."/>
            <person name="Zaremba-Niedzwiedzka K."/>
            <person name="Martijn J."/>
            <person name="Lind A.E."/>
            <person name="van Eijk R."/>
            <person name="Schleper C."/>
            <person name="Guy L."/>
            <person name="Ettema T.J."/>
        </authorList>
    </citation>
    <scope>NUCLEOTIDE SEQUENCE</scope>
</reference>
<organism evidence="1">
    <name type="scientific">marine sediment metagenome</name>
    <dbReference type="NCBI Taxonomy" id="412755"/>
    <lineage>
        <taxon>unclassified sequences</taxon>
        <taxon>metagenomes</taxon>
        <taxon>ecological metagenomes</taxon>
    </lineage>
</organism>
<evidence type="ECO:0000313" key="1">
    <source>
        <dbReference type="EMBL" id="KKN69649.1"/>
    </source>
</evidence>
<dbReference type="EMBL" id="LAZR01000422">
    <property type="protein sequence ID" value="KKN69649.1"/>
    <property type="molecule type" value="Genomic_DNA"/>
</dbReference>